<dbReference type="GO" id="GO:0005886">
    <property type="term" value="C:plasma membrane"/>
    <property type="evidence" value="ECO:0007669"/>
    <property type="project" value="UniProtKB-SubCell"/>
</dbReference>
<keyword evidence="9" id="KW-1185">Reference proteome</keyword>
<reference evidence="8 9" key="1">
    <citation type="submission" date="2020-09" db="EMBL/GenBank/DDBJ databases">
        <title>A novel species.</title>
        <authorList>
            <person name="Gao J."/>
        </authorList>
    </citation>
    <scope>NUCLEOTIDE SEQUENCE [LARGE SCALE GENOMIC DNA]</scope>
    <source>
        <strain evidence="8 9">CRXT-Y-14</strain>
    </source>
</reference>
<dbReference type="GO" id="GO:0022857">
    <property type="term" value="F:transmembrane transporter activity"/>
    <property type="evidence" value="ECO:0007669"/>
    <property type="project" value="InterPro"/>
</dbReference>
<evidence type="ECO:0000256" key="1">
    <source>
        <dbReference type="ARBA" id="ARBA00004651"/>
    </source>
</evidence>
<dbReference type="Pfam" id="PF13620">
    <property type="entry name" value="CarboxypepD_reg"/>
    <property type="match status" value="1"/>
</dbReference>
<feature type="compositionally biased region" description="Low complexity" evidence="5">
    <location>
        <begin position="563"/>
        <end position="576"/>
    </location>
</feature>
<keyword evidence="4 6" id="KW-0472">Membrane</keyword>
<organism evidence="8 9">
    <name type="scientific">Streptomyces xanthii</name>
    <dbReference type="NCBI Taxonomy" id="2768069"/>
    <lineage>
        <taxon>Bacteria</taxon>
        <taxon>Bacillati</taxon>
        <taxon>Actinomycetota</taxon>
        <taxon>Actinomycetes</taxon>
        <taxon>Kitasatosporales</taxon>
        <taxon>Streptomycetaceae</taxon>
        <taxon>Streptomyces</taxon>
    </lineage>
</organism>
<feature type="transmembrane region" description="Helical" evidence="6">
    <location>
        <begin position="198"/>
        <end position="217"/>
    </location>
</feature>
<dbReference type="InterPro" id="IPR020846">
    <property type="entry name" value="MFS_dom"/>
</dbReference>
<dbReference type="KEGG" id="sxn:IAG42_25035"/>
<keyword evidence="2 6" id="KW-0812">Transmembrane</keyword>
<feature type="transmembrane region" description="Helical" evidence="6">
    <location>
        <begin position="402"/>
        <end position="420"/>
    </location>
</feature>
<feature type="domain" description="Major facilitator superfamily (MFS) profile" evidence="7">
    <location>
        <begin position="14"/>
        <end position="464"/>
    </location>
</feature>
<feature type="transmembrane region" description="Helical" evidence="6">
    <location>
        <begin position="137"/>
        <end position="159"/>
    </location>
</feature>
<evidence type="ECO:0000256" key="6">
    <source>
        <dbReference type="SAM" id="Phobius"/>
    </source>
</evidence>
<feature type="transmembrane region" description="Helical" evidence="6">
    <location>
        <begin position="364"/>
        <end position="390"/>
    </location>
</feature>
<accession>A0A7H1BCS0</accession>
<dbReference type="PANTHER" id="PTHR23501:SF197">
    <property type="entry name" value="COMD"/>
    <property type="match status" value="1"/>
</dbReference>
<evidence type="ECO:0000259" key="7">
    <source>
        <dbReference type="PROSITE" id="PS50850"/>
    </source>
</evidence>
<dbReference type="Proteomes" id="UP000516428">
    <property type="component" value="Chromosome"/>
</dbReference>
<feature type="transmembrane region" description="Helical" evidence="6">
    <location>
        <begin position="339"/>
        <end position="358"/>
    </location>
</feature>
<feature type="transmembrane region" description="Helical" evidence="6">
    <location>
        <begin position="52"/>
        <end position="69"/>
    </location>
</feature>
<dbReference type="AlphaFoldDB" id="A0A7H1BCS0"/>
<keyword evidence="3 6" id="KW-1133">Transmembrane helix</keyword>
<evidence type="ECO:0000313" key="9">
    <source>
        <dbReference type="Proteomes" id="UP000516428"/>
    </source>
</evidence>
<dbReference type="PROSITE" id="PS50850">
    <property type="entry name" value="MFS"/>
    <property type="match status" value="1"/>
</dbReference>
<feature type="transmembrane region" description="Helical" evidence="6">
    <location>
        <begin position="81"/>
        <end position="99"/>
    </location>
</feature>
<dbReference type="InterPro" id="IPR036259">
    <property type="entry name" value="MFS_trans_sf"/>
</dbReference>
<evidence type="ECO:0000256" key="4">
    <source>
        <dbReference type="ARBA" id="ARBA00023136"/>
    </source>
</evidence>
<name>A0A7H1BCS0_9ACTN</name>
<evidence type="ECO:0000313" key="8">
    <source>
        <dbReference type="EMBL" id="QNS06525.1"/>
    </source>
</evidence>
<dbReference type="Gene3D" id="1.20.1250.20">
    <property type="entry name" value="MFS general substrate transporter like domains"/>
    <property type="match status" value="1"/>
</dbReference>
<feature type="transmembrane region" description="Helical" evidence="6">
    <location>
        <begin position="267"/>
        <end position="287"/>
    </location>
</feature>
<dbReference type="SUPFAM" id="SSF49464">
    <property type="entry name" value="Carboxypeptidase regulatory domain-like"/>
    <property type="match status" value="1"/>
</dbReference>
<dbReference type="Pfam" id="PF07690">
    <property type="entry name" value="MFS_1"/>
    <property type="match status" value="1"/>
</dbReference>
<feature type="transmembrane region" description="Helical" evidence="6">
    <location>
        <begin position="165"/>
        <end position="186"/>
    </location>
</feature>
<feature type="transmembrane region" description="Helical" evidence="6">
    <location>
        <begin position="440"/>
        <end position="460"/>
    </location>
</feature>
<dbReference type="RefSeq" id="WP_188339207.1">
    <property type="nucleotide sequence ID" value="NZ_CP061281.1"/>
</dbReference>
<protein>
    <submittedName>
        <fullName evidence="8">MFS transporter</fullName>
    </submittedName>
</protein>
<evidence type="ECO:0000256" key="2">
    <source>
        <dbReference type="ARBA" id="ARBA00022692"/>
    </source>
</evidence>
<dbReference type="SUPFAM" id="SSF103473">
    <property type="entry name" value="MFS general substrate transporter"/>
    <property type="match status" value="1"/>
</dbReference>
<evidence type="ECO:0000256" key="3">
    <source>
        <dbReference type="ARBA" id="ARBA00022989"/>
    </source>
</evidence>
<dbReference type="Gene3D" id="2.60.40.1120">
    <property type="entry name" value="Carboxypeptidase-like, regulatory domain"/>
    <property type="match status" value="1"/>
</dbReference>
<dbReference type="EMBL" id="CP061281">
    <property type="protein sequence ID" value="QNS06525.1"/>
    <property type="molecule type" value="Genomic_DNA"/>
</dbReference>
<sequence length="576" mass="58337">MSLPTTSSRRTGGVVPVLAFTGIVVAVMQTLLVPVIKDLPELLDTAPSDATWVLTATLLAGAVSTPIMGRLGDLAGKRRMLLASLAVMVVGSLICGFTDNLLVMIAGRALQGFAMGAIPLGIGLMRDMLPPEKLGSAMALMSSSIGVGGGLALPLAALVAQHADWHALFFGAAGLGVVAIALTLAFVPESPLRAPGRFDLAGAIGLSAGLVLLLLPITKGSDWGWGSGTTLALFAAALVVLVAWGVMELRLKAPLVDLRTSARREVLLTNLASIMVGVAFYAISLVLPQLLQLPTATGYGLGQSMVVAGLCVAPLGLTMMLTAPVYARLSARFGPKITLILGMLIIAVGYGAGLGLMSAAWQTIIISVVIGAGIGLAYSSLPALIIGAVDPSETGAANGLNTLMRSIGTSVSSAVIGMVLANTADHVGGVAIPTMHGFRVAFLIATGAVVGGVVLAVFLPGRRAAAVQLRASSEEDAGLARAEEALAAFRGRVLDPAGVPVPRAKVTLIDRRGRQAGAALTDADGSYSLSVPDGGAYVLAATAPGHAPHASSATHHGAPGPVPLDLPLTPVTEQVR</sequence>
<proteinExistence type="predicted"/>
<feature type="transmembrane region" description="Helical" evidence="6">
    <location>
        <begin position="12"/>
        <end position="32"/>
    </location>
</feature>
<comment type="subcellular location">
    <subcellularLocation>
        <location evidence="1">Cell membrane</location>
        <topology evidence="1">Multi-pass membrane protein</topology>
    </subcellularLocation>
</comment>
<dbReference type="InterPro" id="IPR008969">
    <property type="entry name" value="CarboxyPept-like_regulatory"/>
</dbReference>
<evidence type="ECO:0000256" key="5">
    <source>
        <dbReference type="SAM" id="MobiDB-lite"/>
    </source>
</evidence>
<feature type="region of interest" description="Disordered" evidence="5">
    <location>
        <begin position="546"/>
        <end position="576"/>
    </location>
</feature>
<dbReference type="Gene3D" id="1.20.1720.10">
    <property type="entry name" value="Multidrug resistance protein D"/>
    <property type="match status" value="1"/>
</dbReference>
<feature type="transmembrane region" description="Helical" evidence="6">
    <location>
        <begin position="223"/>
        <end position="246"/>
    </location>
</feature>
<gene>
    <name evidence="8" type="ORF">IAG42_25035</name>
</gene>
<feature type="transmembrane region" description="Helical" evidence="6">
    <location>
        <begin position="307"/>
        <end position="327"/>
    </location>
</feature>
<dbReference type="CDD" id="cd17504">
    <property type="entry name" value="MFS_MMR_MDR_like"/>
    <property type="match status" value="1"/>
</dbReference>
<dbReference type="InterPro" id="IPR011701">
    <property type="entry name" value="MFS"/>
</dbReference>
<dbReference type="PANTHER" id="PTHR23501">
    <property type="entry name" value="MAJOR FACILITATOR SUPERFAMILY"/>
    <property type="match status" value="1"/>
</dbReference>